<dbReference type="EMBL" id="JARKNE010000003">
    <property type="protein sequence ID" value="KAK5838114.1"/>
    <property type="molecule type" value="Genomic_DNA"/>
</dbReference>
<name>A0ABR0QGE0_GOSAR</name>
<evidence type="ECO:0000313" key="1">
    <source>
        <dbReference type="EMBL" id="KAK5838114.1"/>
    </source>
</evidence>
<keyword evidence="2" id="KW-1185">Reference proteome</keyword>
<evidence type="ECO:0000313" key="2">
    <source>
        <dbReference type="Proteomes" id="UP001358586"/>
    </source>
</evidence>
<proteinExistence type="predicted"/>
<organism evidence="1 2">
    <name type="scientific">Gossypium arboreum</name>
    <name type="common">Tree cotton</name>
    <name type="synonym">Gossypium nanking</name>
    <dbReference type="NCBI Taxonomy" id="29729"/>
    <lineage>
        <taxon>Eukaryota</taxon>
        <taxon>Viridiplantae</taxon>
        <taxon>Streptophyta</taxon>
        <taxon>Embryophyta</taxon>
        <taxon>Tracheophyta</taxon>
        <taxon>Spermatophyta</taxon>
        <taxon>Magnoliopsida</taxon>
        <taxon>eudicotyledons</taxon>
        <taxon>Gunneridae</taxon>
        <taxon>Pentapetalae</taxon>
        <taxon>rosids</taxon>
        <taxon>malvids</taxon>
        <taxon>Malvales</taxon>
        <taxon>Malvaceae</taxon>
        <taxon>Malvoideae</taxon>
        <taxon>Gossypium</taxon>
    </lineage>
</organism>
<accession>A0ABR0QGE0</accession>
<sequence length="82" mass="9183">MLLLLINLDVLRKAKDVVIVQITPPKLPRVIQDTMMGGNLQHNGGHLPTKLSNPTPNNLLWHKLSLRPDKAWNLLSTNSNSK</sequence>
<dbReference type="Proteomes" id="UP001358586">
    <property type="component" value="Chromosome 3"/>
</dbReference>
<comment type="caution">
    <text evidence="1">The sequence shown here is derived from an EMBL/GenBank/DDBJ whole genome shotgun (WGS) entry which is preliminary data.</text>
</comment>
<protein>
    <submittedName>
        <fullName evidence="1">Uncharacterized protein</fullName>
    </submittedName>
</protein>
<gene>
    <name evidence="1" type="ORF">PVK06_006841</name>
</gene>
<reference evidence="1 2" key="1">
    <citation type="submission" date="2023-03" db="EMBL/GenBank/DDBJ databases">
        <title>WGS of Gossypium arboreum.</title>
        <authorList>
            <person name="Yu D."/>
        </authorList>
    </citation>
    <scope>NUCLEOTIDE SEQUENCE [LARGE SCALE GENOMIC DNA]</scope>
    <source>
        <tissue evidence="1">Leaf</tissue>
    </source>
</reference>